<evidence type="ECO:0000256" key="6">
    <source>
        <dbReference type="ARBA" id="ARBA00022989"/>
    </source>
</evidence>
<feature type="transmembrane region" description="Helical" evidence="8">
    <location>
        <begin position="292"/>
        <end position="308"/>
    </location>
</feature>
<evidence type="ECO:0000256" key="3">
    <source>
        <dbReference type="ARBA" id="ARBA00022676"/>
    </source>
</evidence>
<feature type="domain" description="Glycosyltransferase RgtA/B/C/D-like" evidence="9">
    <location>
        <begin position="54"/>
        <end position="213"/>
    </location>
</feature>
<feature type="transmembrane region" description="Helical" evidence="8">
    <location>
        <begin position="102"/>
        <end position="122"/>
    </location>
</feature>
<feature type="transmembrane region" description="Helical" evidence="8">
    <location>
        <begin position="246"/>
        <end position="264"/>
    </location>
</feature>
<evidence type="ECO:0000313" key="11">
    <source>
        <dbReference type="Proteomes" id="UP000598350"/>
    </source>
</evidence>
<evidence type="ECO:0000256" key="7">
    <source>
        <dbReference type="ARBA" id="ARBA00023136"/>
    </source>
</evidence>
<keyword evidence="2" id="KW-1003">Cell membrane</keyword>
<keyword evidence="3" id="KW-0328">Glycosyltransferase</keyword>
<keyword evidence="5 8" id="KW-0812">Transmembrane</keyword>
<keyword evidence="4" id="KW-0808">Transferase</keyword>
<proteinExistence type="predicted"/>
<keyword evidence="6 8" id="KW-1133">Transmembrane helix</keyword>
<feature type="transmembrane region" description="Helical" evidence="8">
    <location>
        <begin position="320"/>
        <end position="341"/>
    </location>
</feature>
<evidence type="ECO:0000256" key="5">
    <source>
        <dbReference type="ARBA" id="ARBA00022692"/>
    </source>
</evidence>
<feature type="transmembrane region" description="Helical" evidence="8">
    <location>
        <begin position="39"/>
        <end position="61"/>
    </location>
</feature>
<feature type="transmembrane region" description="Helical" evidence="8">
    <location>
        <begin position="68"/>
        <end position="90"/>
    </location>
</feature>
<evidence type="ECO:0000256" key="4">
    <source>
        <dbReference type="ARBA" id="ARBA00022679"/>
    </source>
</evidence>
<dbReference type="Pfam" id="PF13231">
    <property type="entry name" value="PMT_2"/>
    <property type="match status" value="1"/>
</dbReference>
<protein>
    <submittedName>
        <fullName evidence="10">Glycosyltransferase family 39 protein</fullName>
    </submittedName>
</protein>
<comment type="subcellular location">
    <subcellularLocation>
        <location evidence="1">Cell membrane</location>
        <topology evidence="1">Multi-pass membrane protein</topology>
    </subcellularLocation>
</comment>
<feature type="transmembrane region" description="Helical" evidence="8">
    <location>
        <begin position="153"/>
        <end position="184"/>
    </location>
</feature>
<accession>A0ABR7VG43</accession>
<name>A0ABR7VG43_9FLAO</name>
<keyword evidence="7 8" id="KW-0472">Membrane</keyword>
<dbReference type="PANTHER" id="PTHR33908:SF11">
    <property type="entry name" value="MEMBRANE PROTEIN"/>
    <property type="match status" value="1"/>
</dbReference>
<evidence type="ECO:0000313" key="10">
    <source>
        <dbReference type="EMBL" id="MBD0852625.1"/>
    </source>
</evidence>
<organism evidence="10 11">
    <name type="scientific">Maribacter arenosus</name>
    <dbReference type="NCBI Taxonomy" id="1854708"/>
    <lineage>
        <taxon>Bacteria</taxon>
        <taxon>Pseudomonadati</taxon>
        <taxon>Bacteroidota</taxon>
        <taxon>Flavobacteriia</taxon>
        <taxon>Flavobacteriales</taxon>
        <taxon>Flavobacteriaceae</taxon>
        <taxon>Maribacter</taxon>
    </lineage>
</organism>
<evidence type="ECO:0000256" key="8">
    <source>
        <dbReference type="SAM" id="Phobius"/>
    </source>
</evidence>
<dbReference type="RefSeq" id="WP_188315742.1">
    <property type="nucleotide sequence ID" value="NZ_JABTCG010000012.1"/>
</dbReference>
<dbReference type="InterPro" id="IPR050297">
    <property type="entry name" value="LipidA_mod_glycosyltrf_83"/>
</dbReference>
<comment type="caution">
    <text evidence="10">The sequence shown here is derived from an EMBL/GenBank/DDBJ whole genome shotgun (WGS) entry which is preliminary data.</text>
</comment>
<feature type="transmembrane region" description="Helical" evidence="8">
    <location>
        <begin position="129"/>
        <end position="147"/>
    </location>
</feature>
<dbReference type="EMBL" id="JABTCG010000012">
    <property type="protein sequence ID" value="MBD0852625.1"/>
    <property type="molecule type" value="Genomic_DNA"/>
</dbReference>
<dbReference type="InterPro" id="IPR038731">
    <property type="entry name" value="RgtA/B/C-like"/>
</dbReference>
<gene>
    <name evidence="10" type="ORF">HPE63_18255</name>
</gene>
<dbReference type="PANTHER" id="PTHR33908">
    <property type="entry name" value="MANNOSYLTRANSFERASE YKCB-RELATED"/>
    <property type="match status" value="1"/>
</dbReference>
<evidence type="ECO:0000256" key="1">
    <source>
        <dbReference type="ARBA" id="ARBA00004651"/>
    </source>
</evidence>
<reference evidence="10 11" key="1">
    <citation type="submission" date="2020-05" db="EMBL/GenBank/DDBJ databases">
        <title>The draft genome sequence of Maribacter arenosus CAU 1321.</title>
        <authorList>
            <person name="Mu L."/>
        </authorList>
    </citation>
    <scope>NUCLEOTIDE SEQUENCE [LARGE SCALE GENOMIC DNA]</scope>
    <source>
        <strain evidence="10 11">CAU 1321</strain>
    </source>
</reference>
<keyword evidence="11" id="KW-1185">Reference proteome</keyword>
<sequence length="512" mass="57987">MKRTYGEKVDWLILAIAISNVIIHLLVYDNLEYHRDELLYFSLGLHPDFGYATVPPLIGWLASLMKTFFGYSLFAVKLFPSLLGGAIVLLSVRLAKELGGSGYAQVITGIGVIIMPVSLRAFHLFQPVPLDMFFWTLLIYYFVRYINTNENKYLMFFGAVSGLALLNKYLVALLLLSMIIGLIATNNKRIFKKADLYKGAGIGLLIFLPNIFWQLAKGLPVINHMNALSANQLANVNRFDFLTDQLLMSFVSSILLVLGFIHLIRSKKYRLFAITSIVVLVVLLMLRGKSYYSIGLFPLLVAAGSVALEKMVKMKLARIAIPGILLLLTLPILPFGIPIYGQKELVDYYKDLENDYGLLLGRTFEDGTVHSLPQDYADQLGWEELTVITKRAYDLIPDKNKGIIYCENYGQAGAIAVIGKKYDLPEPLCFQESFVYWLPEKFNPDIEYFIYINDELGDDIDELFKNVEIIGSVSNEHAREYGTTVYLCSYPNSSFNAFWKNIIENLTDDQMF</sequence>
<feature type="transmembrane region" description="Helical" evidence="8">
    <location>
        <begin position="9"/>
        <end position="27"/>
    </location>
</feature>
<evidence type="ECO:0000256" key="2">
    <source>
        <dbReference type="ARBA" id="ARBA00022475"/>
    </source>
</evidence>
<dbReference type="Proteomes" id="UP000598350">
    <property type="component" value="Unassembled WGS sequence"/>
</dbReference>
<feature type="transmembrane region" description="Helical" evidence="8">
    <location>
        <begin position="196"/>
        <end position="216"/>
    </location>
</feature>
<evidence type="ECO:0000259" key="9">
    <source>
        <dbReference type="Pfam" id="PF13231"/>
    </source>
</evidence>
<feature type="transmembrane region" description="Helical" evidence="8">
    <location>
        <begin position="269"/>
        <end position="286"/>
    </location>
</feature>